<feature type="region of interest" description="Disordered" evidence="1">
    <location>
        <begin position="338"/>
        <end position="360"/>
    </location>
</feature>
<comment type="caution">
    <text evidence="3">The sequence shown here is derived from an EMBL/GenBank/DDBJ whole genome shotgun (WGS) entry which is preliminary data.</text>
</comment>
<evidence type="ECO:0000313" key="4">
    <source>
        <dbReference type="Proteomes" id="UP000614200"/>
    </source>
</evidence>
<organism evidence="3 4">
    <name type="scientific">Fusibacter ferrireducens</name>
    <dbReference type="NCBI Taxonomy" id="2785058"/>
    <lineage>
        <taxon>Bacteria</taxon>
        <taxon>Bacillati</taxon>
        <taxon>Bacillota</taxon>
        <taxon>Clostridia</taxon>
        <taxon>Eubacteriales</taxon>
        <taxon>Eubacteriales Family XII. Incertae Sedis</taxon>
        <taxon>Fusibacter</taxon>
    </lineage>
</organism>
<keyword evidence="4" id="KW-1185">Reference proteome</keyword>
<dbReference type="InterPro" id="IPR011460">
    <property type="entry name" value="Lcl_C"/>
</dbReference>
<dbReference type="EMBL" id="JADKNH010000009">
    <property type="protein sequence ID" value="MBF4694400.1"/>
    <property type="molecule type" value="Genomic_DNA"/>
</dbReference>
<feature type="domain" description="Lcl C-terminal" evidence="2">
    <location>
        <begin position="213"/>
        <end position="323"/>
    </location>
</feature>
<evidence type="ECO:0000313" key="3">
    <source>
        <dbReference type="EMBL" id="MBF4694400.1"/>
    </source>
</evidence>
<proteinExistence type="predicted"/>
<dbReference type="Pfam" id="PF07603">
    <property type="entry name" value="Lcl_C"/>
    <property type="match status" value="2"/>
</dbReference>
<dbReference type="Proteomes" id="UP000614200">
    <property type="component" value="Unassembled WGS sequence"/>
</dbReference>
<reference evidence="3 4" key="1">
    <citation type="submission" date="2020-11" db="EMBL/GenBank/DDBJ databases">
        <title>Fusibacter basophilias sp. nov.</title>
        <authorList>
            <person name="Qiu D."/>
        </authorList>
    </citation>
    <scope>NUCLEOTIDE SEQUENCE [LARGE SCALE GENOMIC DNA]</scope>
    <source>
        <strain evidence="3 4">Q10-2</strain>
    </source>
</reference>
<evidence type="ECO:0000256" key="1">
    <source>
        <dbReference type="SAM" id="MobiDB-lite"/>
    </source>
</evidence>
<name>A0ABR9ZVF5_9FIRM</name>
<accession>A0ABR9ZVF5</accession>
<feature type="domain" description="Lcl C-terminal" evidence="2">
    <location>
        <begin position="64"/>
        <end position="197"/>
    </location>
</feature>
<gene>
    <name evidence="3" type="ORF">ISU02_14920</name>
</gene>
<protein>
    <submittedName>
        <fullName evidence="3">DUF1566 domain-containing protein</fullName>
    </submittedName>
</protein>
<dbReference type="PANTHER" id="PTHR35812">
    <property type="entry name" value="LIPOPROTEIN"/>
    <property type="match status" value="1"/>
</dbReference>
<dbReference type="PANTHER" id="PTHR35812:SF1">
    <property type="entry name" value="LIPOPROTEIN"/>
    <property type="match status" value="1"/>
</dbReference>
<sequence length="382" mass="42758">MELDYLESIGYKSKAYGYPIVDTGQDTFYNESRIIHAPSEGDAFYGQDATYTGNAPSYVDNGDGTITDLVTGLMWQQDPGEKMTWQEAMAGADSFELAGYDDWRLPTIKELYSLINFKGETGESAQTSVPYLDSQYFNFTYGDVTGERFIDSQYATSTIYESTTFENNTTMFGVNFADGRIKGYPVDGKDFYVMYVRGNTSYGVNQFVDNGDGTITDYATGLMWMKYDSGAMDFVEALKWSEDLDYAGYDDWRLPNVKELQSIVDYSKSPDTTDSAAISDLFQVTQVTAINGEMDYPYFWSSTTHLDGREKYSNAAYVSFGEALGYMNNQFMDVHGAGAQRSDPKVDTASEYPSYGNGPQGDVRMVENYVRAVRSVDLDALK</sequence>
<evidence type="ECO:0000259" key="2">
    <source>
        <dbReference type="Pfam" id="PF07603"/>
    </source>
</evidence>